<dbReference type="RefSeq" id="WP_261732765.1">
    <property type="nucleotide sequence ID" value="NZ_JAODOQ010000001.1"/>
</dbReference>
<comment type="caution">
    <text evidence="3">The sequence shown here is derived from an EMBL/GenBank/DDBJ whole genome shotgun (WGS) entry which is preliminary data.</text>
</comment>
<protein>
    <recommendedName>
        <fullName evidence="5">DUF4145 domain-containing protein</fullName>
    </recommendedName>
</protein>
<evidence type="ECO:0000259" key="1">
    <source>
        <dbReference type="Pfam" id="PF26504"/>
    </source>
</evidence>
<feature type="domain" description="DUF8168" evidence="2">
    <location>
        <begin position="3"/>
        <end position="93"/>
    </location>
</feature>
<reference evidence="3" key="1">
    <citation type="submission" date="2022-09" db="EMBL/GenBank/DDBJ databases">
        <title>Shewanella sp. KJ10-1 sp.nov, isolated from marine algae.</title>
        <authorList>
            <person name="Butt M."/>
            <person name="Lee J.K."/>
            <person name="Kim J.M."/>
            <person name="Choi D.G."/>
        </authorList>
    </citation>
    <scope>NUCLEOTIDE SEQUENCE</scope>
    <source>
        <strain evidence="3">KJ10-1</strain>
    </source>
</reference>
<organism evidence="3 4">
    <name type="scientific">Shewanella phaeophyticola</name>
    <dbReference type="NCBI Taxonomy" id="2978345"/>
    <lineage>
        <taxon>Bacteria</taxon>
        <taxon>Pseudomonadati</taxon>
        <taxon>Pseudomonadota</taxon>
        <taxon>Gammaproteobacteria</taxon>
        <taxon>Alteromonadales</taxon>
        <taxon>Shewanellaceae</taxon>
        <taxon>Shewanella</taxon>
    </lineage>
</organism>
<dbReference type="InterPro" id="IPR059012">
    <property type="entry name" value="DUF8168_C"/>
</dbReference>
<dbReference type="EMBL" id="JAODOQ010000001">
    <property type="protein sequence ID" value="MCT8986348.1"/>
    <property type="molecule type" value="Genomic_DNA"/>
</dbReference>
<keyword evidence="4" id="KW-1185">Reference proteome</keyword>
<evidence type="ECO:0000313" key="3">
    <source>
        <dbReference type="EMBL" id="MCT8986348.1"/>
    </source>
</evidence>
<dbReference type="Pfam" id="PF26504">
    <property type="entry name" value="DUF8168_C"/>
    <property type="match status" value="1"/>
</dbReference>
<accession>A0ABT2P144</accession>
<evidence type="ECO:0000259" key="2">
    <source>
        <dbReference type="Pfam" id="PF26505"/>
    </source>
</evidence>
<sequence length="226" mass="25598">MKYFISGKVLPERAAVQFSEISMDMKQHGYLKITCDAGQLNAIFDTPIKDIVSAKLTVEHNAQMIVSALGFSLNCGYSVEIINVFGSDEKDQAIVFGVKADTKNEFEQTKVFNDSLHFSVKNVYFRMALRDYMRAITDTMDCAFYCYRALEAITKSYNTGQGSQGWLDLHKDLGTNREDVDTKITNFASPVRHGRWAEVKSTTSKERMEMLSYTQSVLLKFLAKNT</sequence>
<gene>
    <name evidence="3" type="ORF">N4T56_07380</name>
</gene>
<dbReference type="Proteomes" id="UP001431192">
    <property type="component" value="Unassembled WGS sequence"/>
</dbReference>
<dbReference type="Pfam" id="PF26505">
    <property type="entry name" value="DUF8168_N"/>
    <property type="match status" value="1"/>
</dbReference>
<evidence type="ECO:0000313" key="4">
    <source>
        <dbReference type="Proteomes" id="UP001431192"/>
    </source>
</evidence>
<dbReference type="InterPro" id="IPR059013">
    <property type="entry name" value="DUF8168_N"/>
</dbReference>
<proteinExistence type="predicted"/>
<name>A0ABT2P144_9GAMM</name>
<evidence type="ECO:0008006" key="5">
    <source>
        <dbReference type="Google" id="ProtNLM"/>
    </source>
</evidence>
<feature type="domain" description="DUF8168" evidence="1">
    <location>
        <begin position="120"/>
        <end position="223"/>
    </location>
</feature>